<feature type="transmembrane region" description="Helical" evidence="1">
    <location>
        <begin position="89"/>
        <end position="111"/>
    </location>
</feature>
<dbReference type="RefSeq" id="WP_125554484.1">
    <property type="nucleotide sequence ID" value="NZ_RBVX01000002.1"/>
</dbReference>
<dbReference type="AlphaFoldDB" id="A0A3R9PBR3"/>
<organism evidence="2 3">
    <name type="scientific">Salibacterium salarium</name>
    <dbReference type="NCBI Taxonomy" id="284579"/>
    <lineage>
        <taxon>Bacteria</taxon>
        <taxon>Bacillati</taxon>
        <taxon>Bacillota</taxon>
        <taxon>Bacilli</taxon>
        <taxon>Bacillales</taxon>
        <taxon>Bacillaceae</taxon>
    </lineage>
</organism>
<evidence type="ECO:0000256" key="1">
    <source>
        <dbReference type="SAM" id="Phobius"/>
    </source>
</evidence>
<dbReference type="Proteomes" id="UP000275076">
    <property type="component" value="Unassembled WGS sequence"/>
</dbReference>
<sequence>MAAFLFLFIGTAAVVHLLAGLNFFEAIIAHPLVMISMQGLFVESFLQDVNPVNIAIVMVTATLANDAAGTFNVPITMMSQYTKRNPYQLTWWNLPFALMFGGTGVALAYVLL</sequence>
<protein>
    <recommendedName>
        <fullName evidence="4">Citrate transporter</fullName>
    </recommendedName>
</protein>
<dbReference type="EMBL" id="RBVX01000002">
    <property type="protein sequence ID" value="RSL34925.1"/>
    <property type="molecule type" value="Genomic_DNA"/>
</dbReference>
<proteinExistence type="predicted"/>
<reference evidence="2 3" key="1">
    <citation type="submission" date="2018-10" db="EMBL/GenBank/DDBJ databases">
        <title>Draft genome sequence of Bacillus salarius IM0101, isolated from a hypersaline soil in Inner Mongolia, China.</title>
        <authorList>
            <person name="Yamprayoonswat W."/>
            <person name="Boonvisut S."/>
            <person name="Jumpathong W."/>
            <person name="Sittihan S."/>
            <person name="Ruangsuj P."/>
            <person name="Wanthongcharoen S."/>
            <person name="Thongpramul N."/>
            <person name="Pimmason S."/>
            <person name="Yu B."/>
            <person name="Yasawong M."/>
        </authorList>
    </citation>
    <scope>NUCLEOTIDE SEQUENCE [LARGE SCALE GENOMIC DNA]</scope>
    <source>
        <strain evidence="2 3">IM0101</strain>
    </source>
</reference>
<dbReference type="OrthoDB" id="2960907at2"/>
<evidence type="ECO:0000313" key="3">
    <source>
        <dbReference type="Proteomes" id="UP000275076"/>
    </source>
</evidence>
<gene>
    <name evidence="2" type="ORF">D7Z54_03600</name>
</gene>
<name>A0A3R9PBR3_9BACI</name>
<accession>A0A3R9PBR3</accession>
<evidence type="ECO:0008006" key="4">
    <source>
        <dbReference type="Google" id="ProtNLM"/>
    </source>
</evidence>
<keyword evidence="3" id="KW-1185">Reference proteome</keyword>
<keyword evidence="1" id="KW-1133">Transmembrane helix</keyword>
<keyword evidence="1" id="KW-0472">Membrane</keyword>
<evidence type="ECO:0000313" key="2">
    <source>
        <dbReference type="EMBL" id="RSL34925.1"/>
    </source>
</evidence>
<keyword evidence="1" id="KW-0812">Transmembrane</keyword>
<comment type="caution">
    <text evidence="2">The sequence shown here is derived from an EMBL/GenBank/DDBJ whole genome shotgun (WGS) entry which is preliminary data.</text>
</comment>
<feature type="transmembrane region" description="Helical" evidence="1">
    <location>
        <begin position="53"/>
        <end position="77"/>
    </location>
</feature>